<feature type="transmembrane region" description="Helical" evidence="7">
    <location>
        <begin position="263"/>
        <end position="286"/>
    </location>
</feature>
<dbReference type="GO" id="GO:0005886">
    <property type="term" value="C:plasma membrane"/>
    <property type="evidence" value="ECO:0007669"/>
    <property type="project" value="UniProtKB-SubCell"/>
</dbReference>
<feature type="transmembrane region" description="Helical" evidence="7">
    <location>
        <begin position="797"/>
        <end position="821"/>
    </location>
</feature>
<dbReference type="EMBL" id="CP162599">
    <property type="protein sequence ID" value="XDK34439.1"/>
    <property type="molecule type" value="Genomic_DNA"/>
</dbReference>
<feature type="transmembrane region" description="Helical" evidence="7">
    <location>
        <begin position="404"/>
        <end position="421"/>
    </location>
</feature>
<dbReference type="GO" id="GO:0022857">
    <property type="term" value="F:transmembrane transporter activity"/>
    <property type="evidence" value="ECO:0007669"/>
    <property type="project" value="TreeGrafter"/>
</dbReference>
<feature type="domain" description="ABC3 transporter permease C-terminal" evidence="8">
    <location>
        <begin position="711"/>
        <end position="829"/>
    </location>
</feature>
<evidence type="ECO:0000256" key="3">
    <source>
        <dbReference type="ARBA" id="ARBA00022692"/>
    </source>
</evidence>
<comment type="similarity">
    <text evidence="6">Belongs to the ABC-4 integral membrane protein family.</text>
</comment>
<evidence type="ECO:0000259" key="9">
    <source>
        <dbReference type="Pfam" id="PF12704"/>
    </source>
</evidence>
<feature type="domain" description="ABC3 transporter permease C-terminal" evidence="8">
    <location>
        <begin position="269"/>
        <end position="387"/>
    </location>
</feature>
<feature type="domain" description="MacB-like periplasmic core" evidence="9">
    <location>
        <begin position="475"/>
        <end position="653"/>
    </location>
</feature>
<feature type="transmembrane region" description="Helical" evidence="7">
    <location>
        <begin position="760"/>
        <end position="785"/>
    </location>
</feature>
<evidence type="ECO:0000256" key="6">
    <source>
        <dbReference type="ARBA" id="ARBA00038076"/>
    </source>
</evidence>
<evidence type="ECO:0000256" key="2">
    <source>
        <dbReference type="ARBA" id="ARBA00022475"/>
    </source>
</evidence>
<feature type="transmembrane region" description="Helical" evidence="7">
    <location>
        <begin position="473"/>
        <end position="497"/>
    </location>
</feature>
<evidence type="ECO:0000256" key="1">
    <source>
        <dbReference type="ARBA" id="ARBA00004651"/>
    </source>
</evidence>
<feature type="transmembrane region" description="Helical" evidence="7">
    <location>
        <begin position="705"/>
        <end position="729"/>
    </location>
</feature>
<proteinExistence type="inferred from homology"/>
<feature type="transmembrane region" description="Helical" evidence="7">
    <location>
        <begin position="361"/>
        <end position="383"/>
    </location>
</feature>
<keyword evidence="5 7" id="KW-0472">Membrane</keyword>
<comment type="subcellular location">
    <subcellularLocation>
        <location evidence="1">Cell membrane</location>
        <topology evidence="1">Multi-pass membrane protein</topology>
    </subcellularLocation>
</comment>
<keyword evidence="2" id="KW-1003">Cell membrane</keyword>
<organism evidence="10">
    <name type="scientific">Ornithinibacillus sp. 4-3</name>
    <dbReference type="NCBI Taxonomy" id="3231488"/>
    <lineage>
        <taxon>Bacteria</taxon>
        <taxon>Bacillati</taxon>
        <taxon>Bacillota</taxon>
        <taxon>Bacilli</taxon>
        <taxon>Bacillales</taxon>
        <taxon>Bacillaceae</taxon>
        <taxon>Ornithinibacillus</taxon>
    </lineage>
</organism>
<evidence type="ECO:0000256" key="4">
    <source>
        <dbReference type="ARBA" id="ARBA00022989"/>
    </source>
</evidence>
<evidence type="ECO:0000256" key="5">
    <source>
        <dbReference type="ARBA" id="ARBA00023136"/>
    </source>
</evidence>
<dbReference type="PANTHER" id="PTHR30572">
    <property type="entry name" value="MEMBRANE COMPONENT OF TRANSPORTER-RELATED"/>
    <property type="match status" value="1"/>
</dbReference>
<keyword evidence="3 7" id="KW-0812">Transmembrane</keyword>
<dbReference type="Pfam" id="PF12704">
    <property type="entry name" value="MacB_PCD"/>
    <property type="match status" value="2"/>
</dbReference>
<accession>A0AB39HVV0</accession>
<feature type="transmembrane region" description="Helical" evidence="7">
    <location>
        <begin position="427"/>
        <end position="452"/>
    </location>
</feature>
<name>A0AB39HVV0_9BACI</name>
<feature type="transmembrane region" description="Helical" evidence="7">
    <location>
        <begin position="318"/>
        <end position="341"/>
    </location>
</feature>
<dbReference type="AlphaFoldDB" id="A0AB39HVV0"/>
<dbReference type="InterPro" id="IPR050250">
    <property type="entry name" value="Macrolide_Exporter_MacB"/>
</dbReference>
<evidence type="ECO:0000313" key="10">
    <source>
        <dbReference type="EMBL" id="XDK34439.1"/>
    </source>
</evidence>
<protein>
    <submittedName>
        <fullName evidence="10">FtsX-like permease family protein</fullName>
    </submittedName>
</protein>
<feature type="domain" description="MacB-like periplasmic core" evidence="9">
    <location>
        <begin position="18"/>
        <end position="234"/>
    </location>
</feature>
<reference evidence="10" key="1">
    <citation type="submission" date="2024-07" db="EMBL/GenBank/DDBJ databases">
        <title>Halotolerant mesophilic bacterium Ornithinibacillus sp. 4-3, sp. nov., isolated from soil.</title>
        <authorList>
            <person name="Sidarenka A.V."/>
            <person name="Guliayeva D.E."/>
            <person name="Leanovich S.I."/>
            <person name="Hileuskaya K.S."/>
            <person name="Akhremchuk A.E."/>
            <person name="Sikolenko M.A."/>
            <person name="Valentovich L.N."/>
        </authorList>
    </citation>
    <scope>NUCLEOTIDE SEQUENCE</scope>
    <source>
        <strain evidence="10">4-3</strain>
    </source>
</reference>
<dbReference type="InterPro" id="IPR025857">
    <property type="entry name" value="MacB_PCD"/>
</dbReference>
<sequence>MNSWRVSWRNLMRKKWRSFLTLLAIILGVAATVSAFAMVQSTQSIISDYASQGQGNTDYYVFSQQGWTDTDYINQLSEEHVIEEVLGQSDQRLILDKEIWKKENAQLDVQAMGINDLENAIYDIIVLDGTLDGNGLVIDERTAELWNVEVGDEINFSLHAQETEESVQIQVDAVVENTVLLTNPQSWEEAENNEWHVFIGLDTLQAWTDTEGQAKQLLVLGAEGISHEQLGNHLRDFFPAEENMIVQPAIVDESQIATGFEELYASLYVAGGLSLLISAFILYNTLYISVVERRKEFALMKAVGYTPGQTRGYILREVFILSLMGTALGLGVGVLLSYGFMELLSEVFTNVLYELKIGIPLLIAAGAGLVIPIIAAWVPVMKASNTEVTDVFRETISKSERKPTFFLIIIGMLLLIPGFFWDDMLAFLPLFIGIAILFPFLFSSIIWLLLPVSKLLFQRAGKFSARNLNRQKLRTALTAAILSFGVTLLVFLSSMALSVSDSMSKLIEETIGGDVWITYDDSISEETFHTWQDIKGVKDAVTYSASSLLWHVDKEEKDMRVMNVNSVTAERMENFPVFQYNQGYEQLLRDLEESNTIALGREAFEQWGGDIGNTLTVETVDGTRDWTVVGLVDTSRNGGYVGFIHDEQMEKQLGFNDQNEALLLAENDTSSSIKTAIISEEDASLATVKTAEEQIDAFQQQTEDIFFILNVLIIFGMGIAGIGIANTLLMSTIERVPEFGTMRAIGSTKWQIQKTILSEAFFIGTGAAIIGSVIGIGIMFLTSVQESDFMLDIPFRISWLSILLAFVFSILVSVLACILPARRAAKVNISRALRYE</sequence>
<dbReference type="RefSeq" id="WP_368655110.1">
    <property type="nucleotide sequence ID" value="NZ_CP162599.1"/>
</dbReference>
<keyword evidence="4 7" id="KW-1133">Transmembrane helix</keyword>
<dbReference type="Pfam" id="PF02687">
    <property type="entry name" value="FtsX"/>
    <property type="match status" value="2"/>
</dbReference>
<evidence type="ECO:0000259" key="8">
    <source>
        <dbReference type="Pfam" id="PF02687"/>
    </source>
</evidence>
<evidence type="ECO:0000256" key="7">
    <source>
        <dbReference type="SAM" id="Phobius"/>
    </source>
</evidence>
<dbReference type="PANTHER" id="PTHR30572:SF4">
    <property type="entry name" value="ABC TRANSPORTER PERMEASE YTRF"/>
    <property type="match status" value="1"/>
</dbReference>
<gene>
    <name evidence="10" type="ORF">AB4Y30_08850</name>
</gene>
<dbReference type="InterPro" id="IPR003838">
    <property type="entry name" value="ABC3_permease_C"/>
</dbReference>